<evidence type="ECO:0000256" key="1">
    <source>
        <dbReference type="ARBA" id="ARBA00009670"/>
    </source>
</evidence>
<dbReference type="GO" id="GO:0004672">
    <property type="term" value="F:protein kinase activity"/>
    <property type="evidence" value="ECO:0007669"/>
    <property type="project" value="InterPro"/>
</dbReference>
<dbReference type="AlphaFoldDB" id="A0A7L9RV22"/>
<evidence type="ECO:0000313" key="3">
    <source>
        <dbReference type="EMBL" id="QOL20426.1"/>
    </source>
</evidence>
<sequence>MNDDTSSLGRRIGRVAHVATTLSGAAIKTLGAKITGNSDAFPQVLTEALGKLKGPIMKVGQILAMVPGMLPDDVAESLMQLQSQAPSMGWPFVRRRMAFELGAEWPTKFTHFEKEASAAASLGQVHKAQLSSGEIVACKLQYPNMLSSIEGDLDQLRLLLGLYERTVPILDTVNIQHELKERLKEELDYRLELRNMERFRKLFGNTNLPVIVPKSFESYSTDRLLTMEWCDGADLMVVKNWSITLKRRVAENLFQAWYYPLYQHGVLHGDPHFGNYRITPEGQIIMLDFGCVREFPESFLAGVRKLYRALELNSASEANEAYEMWGFENLTSELVDALNIWAKFLYGPLLDDRIRPLVESPQEGKDAAKAVIQALKQSGKVRPPKEFVFMDRAAVGIGSAMIHLGVELNWHQLFQSLVESKK</sequence>
<dbReference type="InterPro" id="IPR011009">
    <property type="entry name" value="Kinase-like_dom_sf"/>
</dbReference>
<dbReference type="InterPro" id="IPR034646">
    <property type="entry name" value="ADCK3_dom"/>
</dbReference>
<dbReference type="InterPro" id="IPR000719">
    <property type="entry name" value="Prot_kinase_dom"/>
</dbReference>
<dbReference type="Gene3D" id="1.10.510.10">
    <property type="entry name" value="Transferase(Phosphotransferase) domain 1"/>
    <property type="match status" value="1"/>
</dbReference>
<dbReference type="KEGG" id="pbal:CPBP_01220"/>
<comment type="similarity">
    <text evidence="1">Belongs to the protein kinase superfamily. ADCK protein kinase family.</text>
</comment>
<organism evidence="3 4">
    <name type="scientific">Candidatus Bodocaedibacter vickermanii</name>
    <dbReference type="NCBI Taxonomy" id="2741701"/>
    <lineage>
        <taxon>Bacteria</taxon>
        <taxon>Pseudomonadati</taxon>
        <taxon>Pseudomonadota</taxon>
        <taxon>Alphaproteobacteria</taxon>
        <taxon>Holosporales</taxon>
        <taxon>Candidatus Paracaedibacteraceae</taxon>
        <taxon>Candidatus Bodocaedibacter</taxon>
    </lineage>
</organism>
<dbReference type="InterPro" id="IPR050154">
    <property type="entry name" value="UbiB_kinase"/>
</dbReference>
<dbReference type="CDD" id="cd13970">
    <property type="entry name" value="ABC1_ADCK3"/>
    <property type="match status" value="1"/>
</dbReference>
<accession>A0A7L9RV22</accession>
<dbReference type="InterPro" id="IPR004147">
    <property type="entry name" value="ABC1_dom"/>
</dbReference>
<keyword evidence="3" id="KW-0808">Transferase</keyword>
<feature type="domain" description="Protein kinase" evidence="2">
    <location>
        <begin position="111"/>
        <end position="422"/>
    </location>
</feature>
<dbReference type="Pfam" id="PF03109">
    <property type="entry name" value="ABC1"/>
    <property type="match status" value="1"/>
</dbReference>
<dbReference type="PANTHER" id="PTHR10566:SF113">
    <property type="entry name" value="PROTEIN ACTIVITY OF BC1 COMPLEX KINASE 7, CHLOROPLASTIC"/>
    <property type="match status" value="1"/>
</dbReference>
<proteinExistence type="inferred from homology"/>
<dbReference type="RefSeq" id="WP_350331973.1">
    <property type="nucleotide sequence ID" value="NZ_CP054719.1"/>
</dbReference>
<keyword evidence="4" id="KW-1185">Reference proteome</keyword>
<dbReference type="PANTHER" id="PTHR10566">
    <property type="entry name" value="CHAPERONE-ACTIVITY OF BC1 COMPLEX CABC1 -RELATED"/>
    <property type="match status" value="1"/>
</dbReference>
<evidence type="ECO:0000259" key="2">
    <source>
        <dbReference type="PROSITE" id="PS50011"/>
    </source>
</evidence>
<dbReference type="PROSITE" id="PS50011">
    <property type="entry name" value="PROTEIN_KINASE_DOM"/>
    <property type="match status" value="1"/>
</dbReference>
<protein>
    <recommendedName>
        <fullName evidence="2">Protein kinase domain-containing protein</fullName>
    </recommendedName>
</protein>
<dbReference type="EMBL" id="CP054719">
    <property type="protein sequence ID" value="QOL20426.1"/>
    <property type="molecule type" value="Genomic_DNA"/>
</dbReference>
<evidence type="ECO:0000313" key="4">
    <source>
        <dbReference type="Proteomes" id="UP000594001"/>
    </source>
</evidence>
<reference evidence="3 4" key="1">
    <citation type="submission" date="2020-06" db="EMBL/GenBank/DDBJ databases">
        <title>The endosymbiont of the kinetoplastid Bodo saltans is a Paracaedibacter-like alpha-proteobacterium possessing a putative toxin-antitoxin system.</title>
        <authorList>
            <person name="Midha S."/>
            <person name="Rigden D.J."/>
            <person name="Siozios S."/>
            <person name="Hurst G.D.D."/>
            <person name="Jackson A.P."/>
        </authorList>
    </citation>
    <scope>NUCLEOTIDE SEQUENCE [LARGE SCALE GENOMIC DNA]</scope>
    <source>
        <strain evidence="3">Lake Konstanz</strain>
    </source>
</reference>
<dbReference type="SUPFAM" id="SSF56112">
    <property type="entry name" value="Protein kinase-like (PK-like)"/>
    <property type="match status" value="1"/>
</dbReference>
<dbReference type="Proteomes" id="UP000594001">
    <property type="component" value="Chromosome"/>
</dbReference>
<name>A0A7L9RV22_9PROT</name>
<gene>
    <name evidence="3" type="primary">ubiB</name>
    <name evidence="3" type="ORF">CPBP_01220</name>
</gene>
<dbReference type="GO" id="GO:0005524">
    <property type="term" value="F:ATP binding"/>
    <property type="evidence" value="ECO:0007669"/>
    <property type="project" value="InterPro"/>
</dbReference>